<sequence length="234" mass="25931">MFHFDHDGRRPPSSVCLARNTLRLLSTPAGYLPSMPHLKLELNGEAVGGWLAELSTEFPDDEFRLLATQLRDEGALVTLEVRTSDGGDVVREFETTPEVTEIELLHTDPQVVLLQFLTGSSKAYDPLYESGCISIYPTILRNGWFSVHVVAGHESLSAYLAELAAAKIPYRVRSLTNSHETAAVLTTRQREFVETAVERGFYDDPRTCTLTELAETLGIHKSAASRLDTVRKVG</sequence>
<protein>
    <submittedName>
        <fullName evidence="4">Helix-turn-helix domain-containing protein</fullName>
    </submittedName>
</protein>
<evidence type="ECO:0000259" key="3">
    <source>
        <dbReference type="Pfam" id="PF04967"/>
    </source>
</evidence>
<comment type="caution">
    <text evidence="4">The sequence shown here is derived from an EMBL/GenBank/DDBJ whole genome shotgun (WGS) entry which is preliminary data.</text>
</comment>
<gene>
    <name evidence="4" type="ORF">ACFQEV_12785</name>
</gene>
<dbReference type="PANTHER" id="PTHR34236:SF1">
    <property type="entry name" value="DIMETHYL SULFOXIDE REDUCTASE TRANSCRIPTIONAL ACTIVATOR"/>
    <property type="match status" value="1"/>
</dbReference>
<feature type="domain" description="HTH bat-type" evidence="3">
    <location>
        <begin position="185"/>
        <end position="225"/>
    </location>
</feature>
<keyword evidence="5" id="KW-1185">Reference proteome</keyword>
<dbReference type="RefSeq" id="WP_379696599.1">
    <property type="nucleotide sequence ID" value="NZ_JBHSXH010000015.1"/>
</dbReference>
<evidence type="ECO:0000313" key="5">
    <source>
        <dbReference type="Proteomes" id="UP001596408"/>
    </source>
</evidence>
<dbReference type="Pfam" id="PF04967">
    <property type="entry name" value="HTH_10"/>
    <property type="match status" value="1"/>
</dbReference>
<dbReference type="AlphaFoldDB" id="A0ABD5TZ32"/>
<organism evidence="4 5">
    <name type="scientific">Halopelagius fulvigenes</name>
    <dbReference type="NCBI Taxonomy" id="1198324"/>
    <lineage>
        <taxon>Archaea</taxon>
        <taxon>Methanobacteriati</taxon>
        <taxon>Methanobacteriota</taxon>
        <taxon>Stenosarchaea group</taxon>
        <taxon>Halobacteria</taxon>
        <taxon>Halobacteriales</taxon>
        <taxon>Haloferacaceae</taxon>
    </lineage>
</organism>
<proteinExistence type="predicted"/>
<dbReference type="EMBL" id="JBHSXH010000015">
    <property type="protein sequence ID" value="MFC6825863.1"/>
    <property type="molecule type" value="Genomic_DNA"/>
</dbReference>
<evidence type="ECO:0000313" key="4">
    <source>
        <dbReference type="EMBL" id="MFC6825863.1"/>
    </source>
</evidence>
<name>A0ABD5TZ32_9EURY</name>
<reference evidence="4 5" key="1">
    <citation type="journal article" date="2019" name="Int. J. Syst. Evol. Microbiol.">
        <title>The Global Catalogue of Microorganisms (GCM) 10K type strain sequencing project: providing services to taxonomists for standard genome sequencing and annotation.</title>
        <authorList>
            <consortium name="The Broad Institute Genomics Platform"/>
            <consortium name="The Broad Institute Genome Sequencing Center for Infectious Disease"/>
            <person name="Wu L."/>
            <person name="Ma J."/>
        </authorList>
    </citation>
    <scope>NUCLEOTIDE SEQUENCE [LARGE SCALE GENOMIC DNA]</scope>
    <source>
        <strain evidence="4 5">YIM 94188</strain>
    </source>
</reference>
<dbReference type="InterPro" id="IPR007050">
    <property type="entry name" value="HTH_bacterioopsin"/>
</dbReference>
<dbReference type="Proteomes" id="UP001596408">
    <property type="component" value="Unassembled WGS sequence"/>
</dbReference>
<keyword evidence="1" id="KW-0805">Transcription regulation</keyword>
<keyword evidence="2" id="KW-0804">Transcription</keyword>
<evidence type="ECO:0000256" key="2">
    <source>
        <dbReference type="ARBA" id="ARBA00023163"/>
    </source>
</evidence>
<dbReference type="PANTHER" id="PTHR34236">
    <property type="entry name" value="DIMETHYL SULFOXIDE REDUCTASE TRANSCRIPTIONAL ACTIVATOR"/>
    <property type="match status" value="1"/>
</dbReference>
<evidence type="ECO:0000256" key="1">
    <source>
        <dbReference type="ARBA" id="ARBA00023015"/>
    </source>
</evidence>
<accession>A0ABD5TZ32</accession>